<proteinExistence type="predicted"/>
<gene>
    <name evidence="2" type="ORF">FCM35_KLT13929</name>
</gene>
<evidence type="ECO:0000313" key="2">
    <source>
        <dbReference type="EMBL" id="KAF3321713.1"/>
    </source>
</evidence>
<reference evidence="2" key="1">
    <citation type="submission" date="2020-01" db="EMBL/GenBank/DDBJ databases">
        <title>Genome sequence of Kobresia littledalei, the first chromosome-level genome in the family Cyperaceae.</title>
        <authorList>
            <person name="Qu G."/>
        </authorList>
    </citation>
    <scope>NUCLEOTIDE SEQUENCE</scope>
    <source>
        <strain evidence="2">C.B.Clarke</strain>
        <tissue evidence="2">Leaf</tissue>
    </source>
</reference>
<evidence type="ECO:0000256" key="1">
    <source>
        <dbReference type="SAM" id="MobiDB-lite"/>
    </source>
</evidence>
<name>A0A833QL16_9POAL</name>
<protein>
    <submittedName>
        <fullName evidence="2">Uncharacterized protein</fullName>
    </submittedName>
</protein>
<comment type="caution">
    <text evidence="2">The sequence shown here is derived from an EMBL/GenBank/DDBJ whole genome shotgun (WGS) entry which is preliminary data.</text>
</comment>
<feature type="compositionally biased region" description="Basic and acidic residues" evidence="1">
    <location>
        <begin position="53"/>
        <end position="63"/>
    </location>
</feature>
<dbReference type="EMBL" id="SWLB01000026">
    <property type="protein sequence ID" value="KAF3321713.1"/>
    <property type="molecule type" value="Genomic_DNA"/>
</dbReference>
<keyword evidence="3" id="KW-1185">Reference proteome</keyword>
<evidence type="ECO:0000313" key="3">
    <source>
        <dbReference type="Proteomes" id="UP000623129"/>
    </source>
</evidence>
<dbReference type="AlphaFoldDB" id="A0A833QL16"/>
<accession>A0A833QL16</accession>
<dbReference type="Proteomes" id="UP000623129">
    <property type="component" value="Unassembled WGS sequence"/>
</dbReference>
<organism evidence="2 3">
    <name type="scientific">Carex littledalei</name>
    <dbReference type="NCBI Taxonomy" id="544730"/>
    <lineage>
        <taxon>Eukaryota</taxon>
        <taxon>Viridiplantae</taxon>
        <taxon>Streptophyta</taxon>
        <taxon>Embryophyta</taxon>
        <taxon>Tracheophyta</taxon>
        <taxon>Spermatophyta</taxon>
        <taxon>Magnoliopsida</taxon>
        <taxon>Liliopsida</taxon>
        <taxon>Poales</taxon>
        <taxon>Cyperaceae</taxon>
        <taxon>Cyperoideae</taxon>
        <taxon>Cariceae</taxon>
        <taxon>Carex</taxon>
        <taxon>Carex subgen. Euthyceras</taxon>
    </lineage>
</organism>
<sequence length="102" mass="12066">MYSYFFPPWLPIKCAWSSFKSSEEREREREIISCFSRKSWAKVFSIKSTPNPEEDKEKQENMIKKKKQGNPQKTKEIKQRSNLDTAAATTPYFAFHSRPGLR</sequence>
<feature type="region of interest" description="Disordered" evidence="1">
    <location>
        <begin position="48"/>
        <end position="85"/>
    </location>
</feature>